<dbReference type="RefSeq" id="WP_023405182.1">
    <property type="nucleotide sequence ID" value="NZ_BAUJ01000058.1"/>
</dbReference>
<dbReference type="eggNOG" id="ENOG5031PFW">
    <property type="taxonomic scope" value="Bacteria"/>
</dbReference>
<gene>
    <name evidence="1" type="ORF">VHA01S_058_00240</name>
</gene>
<organism evidence="1 2">
    <name type="scientific">Vibrio halioticoli NBRC 102217</name>
    <dbReference type="NCBI Taxonomy" id="1219072"/>
    <lineage>
        <taxon>Bacteria</taxon>
        <taxon>Pseudomonadati</taxon>
        <taxon>Pseudomonadota</taxon>
        <taxon>Gammaproteobacteria</taxon>
        <taxon>Vibrionales</taxon>
        <taxon>Vibrionaceae</taxon>
        <taxon>Vibrio</taxon>
    </lineage>
</organism>
<proteinExistence type="predicted"/>
<reference evidence="1 2" key="2">
    <citation type="submission" date="2013-11" db="EMBL/GenBank/DDBJ databases">
        <title>Whole genome shotgun sequence of Vibrio halioticoli NBRC 102217.</title>
        <authorList>
            <person name="Isaki S."/>
            <person name="Kimura A."/>
            <person name="Ohji S."/>
            <person name="Hosoyama A."/>
            <person name="Fujita N."/>
            <person name="Hashimoto M."/>
            <person name="Hosoyama Y."/>
            <person name="Yamazoe A."/>
        </authorList>
    </citation>
    <scope>NUCLEOTIDE SEQUENCE [LARGE SCALE GENOMIC DNA]</scope>
    <source>
        <strain evidence="1 2">NBRC 102217</strain>
    </source>
</reference>
<dbReference type="Proteomes" id="UP000017800">
    <property type="component" value="Unassembled WGS sequence"/>
</dbReference>
<dbReference type="OrthoDB" id="9877835at2"/>
<accession>V5HNS5</accession>
<protein>
    <submittedName>
        <fullName evidence="1">Uncharacterized protein</fullName>
    </submittedName>
</protein>
<reference evidence="1 2" key="1">
    <citation type="submission" date="2013-10" db="EMBL/GenBank/DDBJ databases">
        <authorList>
            <person name="Ichikawa N."/>
            <person name="Kimura A."/>
            <person name="Ohji S."/>
            <person name="Hosoyama A."/>
            <person name="Fujita N."/>
        </authorList>
    </citation>
    <scope>NUCLEOTIDE SEQUENCE [LARGE SCALE GENOMIC DNA]</scope>
    <source>
        <strain evidence="1 2">NBRC 102217</strain>
    </source>
</reference>
<evidence type="ECO:0000313" key="1">
    <source>
        <dbReference type="EMBL" id="GAD90870.1"/>
    </source>
</evidence>
<comment type="caution">
    <text evidence="1">The sequence shown here is derived from an EMBL/GenBank/DDBJ whole genome shotgun (WGS) entry which is preliminary data.</text>
</comment>
<dbReference type="AlphaFoldDB" id="V5HNS5"/>
<evidence type="ECO:0000313" key="2">
    <source>
        <dbReference type="Proteomes" id="UP000017800"/>
    </source>
</evidence>
<keyword evidence="2" id="KW-1185">Reference proteome</keyword>
<sequence length="84" mass="9365">MYQMFLENQTAEAYIEELQCQSAHCFAKERNSSASLLFKGIQNAVHSIWSSLLKNTVLQDLNQSQHSIAKQSTVTFTSIAPTGV</sequence>
<dbReference type="EMBL" id="BAUJ01000058">
    <property type="protein sequence ID" value="GAD90870.1"/>
    <property type="molecule type" value="Genomic_DNA"/>
</dbReference>
<name>V5HNS5_9VIBR</name>